<keyword evidence="3" id="KW-1185">Reference proteome</keyword>
<feature type="region of interest" description="Disordered" evidence="1">
    <location>
        <begin position="1290"/>
        <end position="1361"/>
    </location>
</feature>
<name>A0A517QM61_9PLAN</name>
<proteinExistence type="predicted"/>
<evidence type="ECO:0000256" key="1">
    <source>
        <dbReference type="SAM" id="MobiDB-lite"/>
    </source>
</evidence>
<dbReference type="KEGG" id="tpol:Mal48_19760"/>
<accession>A0A517QM61</accession>
<dbReference type="OrthoDB" id="220607at2"/>
<evidence type="ECO:0000313" key="3">
    <source>
        <dbReference type="Proteomes" id="UP000315724"/>
    </source>
</evidence>
<sequence>MAERKKNKSTKKVQSLDLSSDGMREALGYLNFSSGTSDPSFLKSLNSIWSQLSEQASYVEQLKDVLLSNLKDIPEVESAFSDTTQAESVITIGVDSVFPAYLEYHRDLLFHVDTEELENPFFLGKIFEAVLAQGGPWTETDRIVEFALATLNDFVGYRPIAVLENGRKMEIYAHERHRPLPLYYPDAGVAHGRYEELISHSIEFLKGAPQDLLEEAYFSLDQLEELSCDLRAYDHVNPAFKRTNYMFGEWDPHRIDSKGNYRRFVIRQIVLDSLLEWVNGKHSKTARKERLFDAAAALCGTMIMASSISGAGPGTHDSTISLTTLLPVVARRRDEFYARIMSSATGTRAKRLHDEAQKTQQPFGHIRQFLNMQLAGYGARQVQHRELAHLYAAMGYAEASRTQANAIPACSIRIESEIECSVASIHQSLDDNEVESAVALLRELPRLVTRGIECGALVDPWNILGFQGQYPLFSAREDAIPDTRIETLLGLMESSFNAFSRTLSETGAKGLDQLREEVSVIYQGFADWWDRFGSDVIEDLPDVDGHESWESATHVSEIMSEWRNAGEASGDISFWRERVEKFQSAQSYALVVDALLSKEDKVASMGLLMQWLSQLDEVGFECPQHSVFSLLIRWMKLATSKRLEENTFEEEATAIRRMFAFLEANAEDWWAVPVLGNGFDESDSLPPTDLLFGGEFDEENDLEEEEGEDDIFSAAYDEMVFRDSAEDGNWGDTVEGNTGFQNGEFESLNRELEPRLKFLNAVGQLWQMAAASFAGEMFQNQGEQVLDAQMVDAVVGWHRQAQRWQIDLAELMENVWDRELSEPFGDHDGNVEYDVQLQVKFYLLHQIISTLICLQNSERLLNGIIPEDVTIPRGSEQDRRLAKIYRSVVQRDIEGVRALLPGLLSRLSRNPLLYVPFENGGEPGQILRTQALQSVIRFLLRELPQMGMLRETWHLLYTAFRMERKWRPKGQAITEFDRLFSIALKGSLDSLVKSVRSWSKTEIDTEDLIDALSKVLDPYQWLWSEHSRTMRISAVDGMRKDSEWEELTQFIQSYGGDLFHASQLTLGNVRSILHHGVDWFLDYLEEEQDPIYPIKLLSDLDSGKLERSDAEWALEQVYSIVVDRFDRFLEYNTTTTQSDYGEMIYCLFEFLRLEASYDRDAWNLTPLTLVHEVLVRNSLLDAADIWESTFEMQISDLADQHLRDLRRLQKRYGMRMPTITDHLRERFVKPLAVNRMLSLVEKAVQDSKTQHINSESFEMLSEEVDDYLDDSWGSGVDLPDWLRALEREVAEASQPNEGGRPAAEADLDVPSVPISRTDFQKQVLNWKEGLGKRNRSRTRKKDTELKSEDPGANETENPNEE</sequence>
<gene>
    <name evidence="2" type="ORF">Mal48_19760</name>
</gene>
<evidence type="ECO:0000313" key="2">
    <source>
        <dbReference type="EMBL" id="QDT32729.1"/>
    </source>
</evidence>
<organism evidence="2 3">
    <name type="scientific">Thalassoglobus polymorphus</name>
    <dbReference type="NCBI Taxonomy" id="2527994"/>
    <lineage>
        <taxon>Bacteria</taxon>
        <taxon>Pseudomonadati</taxon>
        <taxon>Planctomycetota</taxon>
        <taxon>Planctomycetia</taxon>
        <taxon>Planctomycetales</taxon>
        <taxon>Planctomycetaceae</taxon>
        <taxon>Thalassoglobus</taxon>
    </lineage>
</organism>
<reference evidence="2 3" key="1">
    <citation type="submission" date="2019-02" db="EMBL/GenBank/DDBJ databases">
        <title>Deep-cultivation of Planctomycetes and their phenomic and genomic characterization uncovers novel biology.</title>
        <authorList>
            <person name="Wiegand S."/>
            <person name="Jogler M."/>
            <person name="Boedeker C."/>
            <person name="Pinto D."/>
            <person name="Vollmers J."/>
            <person name="Rivas-Marin E."/>
            <person name="Kohn T."/>
            <person name="Peeters S.H."/>
            <person name="Heuer A."/>
            <person name="Rast P."/>
            <person name="Oberbeckmann S."/>
            <person name="Bunk B."/>
            <person name="Jeske O."/>
            <person name="Meyerdierks A."/>
            <person name="Storesund J.E."/>
            <person name="Kallscheuer N."/>
            <person name="Luecker S."/>
            <person name="Lage O.M."/>
            <person name="Pohl T."/>
            <person name="Merkel B.J."/>
            <person name="Hornburger P."/>
            <person name="Mueller R.-W."/>
            <person name="Bruemmer F."/>
            <person name="Labrenz M."/>
            <person name="Spormann A.M."/>
            <person name="Op den Camp H."/>
            <person name="Overmann J."/>
            <person name="Amann R."/>
            <person name="Jetten M.S.M."/>
            <person name="Mascher T."/>
            <person name="Medema M.H."/>
            <person name="Devos D.P."/>
            <person name="Kaster A.-K."/>
            <person name="Ovreas L."/>
            <person name="Rohde M."/>
            <person name="Galperin M.Y."/>
            <person name="Jogler C."/>
        </authorList>
    </citation>
    <scope>NUCLEOTIDE SEQUENCE [LARGE SCALE GENOMIC DNA]</scope>
    <source>
        <strain evidence="2 3">Mal48</strain>
    </source>
</reference>
<dbReference type="EMBL" id="CP036267">
    <property type="protein sequence ID" value="QDT32729.1"/>
    <property type="molecule type" value="Genomic_DNA"/>
</dbReference>
<protein>
    <submittedName>
        <fullName evidence="2">Uncharacterized protein</fullName>
    </submittedName>
</protein>
<dbReference type="Proteomes" id="UP000315724">
    <property type="component" value="Chromosome"/>
</dbReference>
<dbReference type="RefSeq" id="WP_145198194.1">
    <property type="nucleotide sequence ID" value="NZ_CP036267.1"/>
</dbReference>